<dbReference type="GO" id="GO:0032502">
    <property type="term" value="P:developmental process"/>
    <property type="evidence" value="ECO:0007669"/>
    <property type="project" value="UniProtKB-ARBA"/>
</dbReference>
<evidence type="ECO:0000256" key="1">
    <source>
        <dbReference type="ARBA" id="ARBA00004123"/>
    </source>
</evidence>
<dbReference type="GO" id="GO:0005737">
    <property type="term" value="C:cytoplasm"/>
    <property type="evidence" value="ECO:0007669"/>
    <property type="project" value="UniProtKB-SubCell"/>
</dbReference>
<dbReference type="InterPro" id="IPR009146">
    <property type="entry name" value="Groucho_enhance"/>
</dbReference>
<dbReference type="EnsemblMetazoa" id="PPA37320.1">
    <property type="protein sequence ID" value="PPA37320.1"/>
    <property type="gene ID" value="WBGene00275689"/>
</dbReference>
<keyword evidence="4" id="KW-0963">Cytoplasm</keyword>
<keyword evidence="7" id="KW-0677">Repeat</keyword>
<dbReference type="PANTHER" id="PTHR10814">
    <property type="entry name" value="TRANSDUCIN-LIKE ENHANCER PROTEIN"/>
    <property type="match status" value="1"/>
</dbReference>
<dbReference type="GO" id="GO:0140089">
    <property type="term" value="P:protein storage"/>
    <property type="evidence" value="ECO:0007669"/>
    <property type="project" value="UniProtKB-ARBA"/>
</dbReference>
<evidence type="ECO:0000256" key="12">
    <source>
        <dbReference type="ARBA" id="ARBA00093475"/>
    </source>
</evidence>
<evidence type="ECO:0000313" key="17">
    <source>
        <dbReference type="Proteomes" id="UP000005239"/>
    </source>
</evidence>
<evidence type="ECO:0000256" key="2">
    <source>
        <dbReference type="ARBA" id="ARBA00004496"/>
    </source>
</evidence>
<keyword evidence="13" id="KW-0175">Coiled coil</keyword>
<evidence type="ECO:0000259" key="15">
    <source>
        <dbReference type="Pfam" id="PF03920"/>
    </source>
</evidence>
<reference evidence="16" key="2">
    <citation type="submission" date="2022-06" db="UniProtKB">
        <authorList>
            <consortium name="EnsemblMetazoa"/>
        </authorList>
    </citation>
    <scope>IDENTIFICATION</scope>
    <source>
        <strain evidence="16">PS312</strain>
    </source>
</reference>
<dbReference type="GO" id="GO:0106333">
    <property type="term" value="C:subcortical maternal complex"/>
    <property type="evidence" value="ECO:0007669"/>
    <property type="project" value="UniProtKB-ARBA"/>
</dbReference>
<reference evidence="17" key="1">
    <citation type="journal article" date="2008" name="Nat. Genet.">
        <title>The Pristionchus pacificus genome provides a unique perspective on nematode lifestyle and parasitism.</title>
        <authorList>
            <person name="Dieterich C."/>
            <person name="Clifton S.W."/>
            <person name="Schuster L.N."/>
            <person name="Chinwalla A."/>
            <person name="Delehaunty K."/>
            <person name="Dinkelacker I."/>
            <person name="Fulton L."/>
            <person name="Fulton R."/>
            <person name="Godfrey J."/>
            <person name="Minx P."/>
            <person name="Mitreva M."/>
            <person name="Roeseler W."/>
            <person name="Tian H."/>
            <person name="Witte H."/>
            <person name="Yang S.P."/>
            <person name="Wilson R.K."/>
            <person name="Sommer R.J."/>
        </authorList>
    </citation>
    <scope>NUCLEOTIDE SEQUENCE [LARGE SCALE GENOMIC DNA]</scope>
    <source>
        <strain evidence="17">PS312</strain>
    </source>
</reference>
<protein>
    <recommendedName>
        <fullName evidence="11">Transducin-like enhancer protein 6</fullName>
    </recommendedName>
</protein>
<keyword evidence="8" id="KW-0805">Transcription regulation</keyword>
<dbReference type="GO" id="GO:0005667">
    <property type="term" value="C:transcription regulator complex"/>
    <property type="evidence" value="ECO:0000318"/>
    <property type="project" value="GO_Central"/>
</dbReference>
<evidence type="ECO:0000256" key="5">
    <source>
        <dbReference type="ARBA" id="ARBA00022553"/>
    </source>
</evidence>
<dbReference type="PROSITE" id="PS00678">
    <property type="entry name" value="WD_REPEATS_1"/>
    <property type="match status" value="1"/>
</dbReference>
<keyword evidence="6" id="KW-0853">WD repeat</keyword>
<dbReference type="InterPro" id="IPR005617">
    <property type="entry name" value="Groucho/TLE_N"/>
</dbReference>
<feature type="compositionally biased region" description="Basic and acidic residues" evidence="14">
    <location>
        <begin position="157"/>
        <end position="166"/>
    </location>
</feature>
<evidence type="ECO:0000256" key="8">
    <source>
        <dbReference type="ARBA" id="ARBA00023015"/>
    </source>
</evidence>
<evidence type="ECO:0000256" key="13">
    <source>
        <dbReference type="SAM" id="Coils"/>
    </source>
</evidence>
<name>A0A2A6BSP8_PRIPA</name>
<feature type="region of interest" description="Disordered" evidence="14">
    <location>
        <begin position="124"/>
        <end position="194"/>
    </location>
</feature>
<keyword evidence="9" id="KW-0804">Transcription</keyword>
<comment type="subunit">
    <text evidence="12">Homodimers. Component of the subcortical maternal complex (SCMC), at least composed of NLRP5, KHDC3, OOEP, and TLE6. Within the complex, interacts with NLRP5, KHDC3 and OOEP. The SCMC may facilitate translocation of its components between the nuclear and cytoplasmic compartments. As part of the SCMC interacts with the SCMC-associated protein ZBED3. As part of the SCMC interacts with the SCMC-associated protein NLRP4F. As part of the SCMC interacts with the SCMC-associated protein CFL1/Cofilin-1. Interacts with FOXG1/BF-1; the interaction inhibits TLE1 interaction with FOXG1/BF-1. Interacts with NFATC1. Interacts with PAX6.</text>
</comment>
<feature type="coiled-coil region" evidence="13">
    <location>
        <begin position="10"/>
        <end position="44"/>
    </location>
</feature>
<dbReference type="InterPro" id="IPR019775">
    <property type="entry name" value="WD40_repeat_CS"/>
</dbReference>
<evidence type="ECO:0000313" key="16">
    <source>
        <dbReference type="EnsemblMetazoa" id="PPA37320.1"/>
    </source>
</evidence>
<dbReference type="SMART" id="SM00320">
    <property type="entry name" value="WD40"/>
    <property type="match status" value="7"/>
</dbReference>
<dbReference type="OrthoDB" id="2624652at2759"/>
<organism evidence="16 17">
    <name type="scientific">Pristionchus pacificus</name>
    <name type="common">Parasitic nematode worm</name>
    <dbReference type="NCBI Taxonomy" id="54126"/>
    <lineage>
        <taxon>Eukaryota</taxon>
        <taxon>Metazoa</taxon>
        <taxon>Ecdysozoa</taxon>
        <taxon>Nematoda</taxon>
        <taxon>Chromadorea</taxon>
        <taxon>Rhabditida</taxon>
        <taxon>Rhabditina</taxon>
        <taxon>Diplogasteromorpha</taxon>
        <taxon>Diplogasteroidea</taxon>
        <taxon>Neodiplogasteridae</taxon>
        <taxon>Pristionchus</taxon>
    </lineage>
</organism>
<dbReference type="GO" id="GO:0090090">
    <property type="term" value="P:negative regulation of canonical Wnt signaling pathway"/>
    <property type="evidence" value="ECO:0000318"/>
    <property type="project" value="GO_Central"/>
</dbReference>
<accession>A0A8R1YU90</accession>
<proteinExistence type="inferred from homology"/>
<feature type="compositionally biased region" description="Polar residues" evidence="14">
    <location>
        <begin position="185"/>
        <end position="194"/>
    </location>
</feature>
<dbReference type="PROSITE" id="PS50082">
    <property type="entry name" value="WD_REPEATS_2"/>
    <property type="match status" value="2"/>
</dbReference>
<dbReference type="PROSITE" id="PS50294">
    <property type="entry name" value="WD_REPEATS_REGION"/>
    <property type="match status" value="2"/>
</dbReference>
<evidence type="ECO:0000256" key="11">
    <source>
        <dbReference type="ARBA" id="ARBA00073393"/>
    </source>
</evidence>
<dbReference type="GO" id="GO:0003714">
    <property type="term" value="F:transcription corepressor activity"/>
    <property type="evidence" value="ECO:0000318"/>
    <property type="project" value="GO_Central"/>
</dbReference>
<keyword evidence="17" id="KW-1185">Reference proteome</keyword>
<dbReference type="InterPro" id="IPR015943">
    <property type="entry name" value="WD40/YVTN_repeat-like_dom_sf"/>
</dbReference>
<gene>
    <name evidence="16" type="primary">WBGene00275689</name>
</gene>
<dbReference type="GO" id="GO:0005634">
    <property type="term" value="C:nucleus"/>
    <property type="evidence" value="ECO:0000318"/>
    <property type="project" value="GO_Central"/>
</dbReference>
<dbReference type="Pfam" id="PF03920">
    <property type="entry name" value="TLE_N"/>
    <property type="match status" value="1"/>
</dbReference>
<evidence type="ECO:0000256" key="14">
    <source>
        <dbReference type="SAM" id="MobiDB-lite"/>
    </source>
</evidence>
<dbReference type="InterPro" id="IPR001680">
    <property type="entry name" value="WD40_rpt"/>
</dbReference>
<comment type="subcellular location">
    <subcellularLocation>
        <location evidence="2">Cytoplasm</location>
    </subcellularLocation>
    <subcellularLocation>
        <location evidence="1">Nucleus</location>
    </subcellularLocation>
</comment>
<evidence type="ECO:0000256" key="3">
    <source>
        <dbReference type="ARBA" id="ARBA00005969"/>
    </source>
</evidence>
<sequence>MQGPIVHNGKKSFMEALDKIKEDYNRIEAQTVSQRSELERLNMEKMQVAQQQMMVHQLGYTTNMELQKQTEAAQRLTTLLNSVLQYASPELQATAKQTLERAQQPGALGGPNGMNMMAMNGAMGSMQQIPPMGTPNGTPARAPSVKRERRSSSRATMPEKKPKIEAADSDEEIDVTSNHAERESSVFSDISSASTLPRSETIMRGVDQFPMAQFNPAMALNGMMPVPNGKTVSSVRYDEAGNVSPTVFPPDVLTDPAVPKAVQPLHYLPHRDVVCAVAMTKDAKRVFTGGKGAVKIWDLAESSRAERATFTCGTDNYVRTLKINQTGNQIAIAGEFPAVMLFDIETQRQIVNLETGTTACYAIAVDNESKLLYACCENGTVVIFDLVSMREVSRLIGHKEGISCLELSGDGQHLWTGGLDHTVRTWNTRERREESKMDFSSQVFAVSRSPVDEWLAVGLDGKQVEVVNTLPGAKERYSLAGHNSCVLSLRYAHSGRWFCSTGKDDTMNLWTSPHGALAVQRKEDSAVLCCEISQDDGIMVTGSKGTATVYEVTTPPVNRGPTGASLKPIKIANRGECLNMCANLSKSPARSACKQVCSLEFPSQVPIRPTPPRPIPRG</sequence>
<comment type="similarity">
    <text evidence="3">Belongs to the WD repeat Groucho/TLE family.</text>
</comment>
<dbReference type="SUPFAM" id="SSF50978">
    <property type="entry name" value="WD40 repeat-like"/>
    <property type="match status" value="1"/>
</dbReference>
<accession>A0A2A6BSP8</accession>
<evidence type="ECO:0000256" key="9">
    <source>
        <dbReference type="ARBA" id="ARBA00023163"/>
    </source>
</evidence>
<dbReference type="PANTHER" id="PTHR10814:SF21">
    <property type="entry name" value="PROTEIN GROUCHO"/>
    <property type="match status" value="1"/>
</dbReference>
<evidence type="ECO:0000256" key="6">
    <source>
        <dbReference type="ARBA" id="ARBA00022574"/>
    </source>
</evidence>
<dbReference type="PRINTS" id="PR01850">
    <property type="entry name" value="GROUCHOFAMLY"/>
</dbReference>
<dbReference type="InterPro" id="IPR036322">
    <property type="entry name" value="WD40_repeat_dom_sf"/>
</dbReference>
<keyword evidence="10" id="KW-0539">Nucleus</keyword>
<dbReference type="FunFam" id="2.130.10.10:FF:000546">
    <property type="entry name" value="TLE family member 6, subcortical maternal complex member"/>
    <property type="match status" value="1"/>
</dbReference>
<dbReference type="Pfam" id="PF00400">
    <property type="entry name" value="WD40"/>
    <property type="match status" value="3"/>
</dbReference>
<evidence type="ECO:0000256" key="4">
    <source>
        <dbReference type="ARBA" id="ARBA00022490"/>
    </source>
</evidence>
<evidence type="ECO:0000256" key="10">
    <source>
        <dbReference type="ARBA" id="ARBA00023242"/>
    </source>
</evidence>
<keyword evidence="5" id="KW-0597">Phosphoprotein</keyword>
<evidence type="ECO:0000256" key="7">
    <source>
        <dbReference type="ARBA" id="ARBA00022737"/>
    </source>
</evidence>
<feature type="domain" description="Groucho/TLE N-terminal Q-rich" evidence="15">
    <location>
        <begin position="11"/>
        <end position="104"/>
    </location>
</feature>
<dbReference type="Proteomes" id="UP000005239">
    <property type="component" value="Unassembled WGS sequence"/>
</dbReference>
<dbReference type="Gene3D" id="2.130.10.10">
    <property type="entry name" value="YVTN repeat-like/Quinoprotein amine dehydrogenase"/>
    <property type="match status" value="1"/>
</dbReference>
<dbReference type="AlphaFoldDB" id="A0A2A6BSP8"/>